<keyword evidence="1" id="KW-0472">Membrane</keyword>
<name>A0ABY5E4W1_9BACT</name>
<evidence type="ECO:0000313" key="2">
    <source>
        <dbReference type="EMBL" id="UTJ07201.1"/>
    </source>
</evidence>
<protein>
    <submittedName>
        <fullName evidence="2">Uncharacterized protein</fullName>
    </submittedName>
</protein>
<dbReference type="Proteomes" id="UP001060012">
    <property type="component" value="Chromosome"/>
</dbReference>
<gene>
    <name evidence="2" type="ORF">NJU99_03685</name>
</gene>
<keyword evidence="1" id="KW-1133">Transmembrane helix</keyword>
<proteinExistence type="predicted"/>
<feature type="transmembrane region" description="Helical" evidence="1">
    <location>
        <begin position="12"/>
        <end position="34"/>
    </location>
</feature>
<evidence type="ECO:0000256" key="1">
    <source>
        <dbReference type="SAM" id="Phobius"/>
    </source>
</evidence>
<accession>A0ABY5E4W1</accession>
<keyword evidence="1" id="KW-0812">Transmembrane</keyword>
<sequence length="190" mass="22403">MRNLRQSQVINNFFTLASIIIISVTLTLYVKYIVNEPEITKEKVTPLSCEDITLTKYKVYNQQLLNDSLKALKKGYFKLNGSYKKAKISNVEDLISLNKLDELYMQAIHRAPKKDIKKYLNIEYKLVEKNSTDDKIKRKQFYSGSILTIFKAENKEIFKIFTDFRLYDDKEIFNRIDCSIKVYKNNAKKL</sequence>
<reference evidence="2" key="1">
    <citation type="submission" date="2022-07" db="EMBL/GenBank/DDBJ databases">
        <title>Arcobacter roscoffensis sp. nov., a marine bacterium isolated from coastal seawater collected from Roscoff, France.</title>
        <authorList>
            <person name="Pascual J."/>
            <person name="Lepeaux C."/>
            <person name="Methner A."/>
            <person name="Overmann J."/>
        </authorList>
    </citation>
    <scope>NUCLEOTIDE SEQUENCE</scope>
    <source>
        <strain evidence="2">ARW1-2F2</strain>
    </source>
</reference>
<dbReference type="EMBL" id="CP100595">
    <property type="protein sequence ID" value="UTJ07201.1"/>
    <property type="molecule type" value="Genomic_DNA"/>
</dbReference>
<keyword evidence="3" id="KW-1185">Reference proteome</keyword>
<organism evidence="2 3">
    <name type="scientific">Arcobacter roscoffensis</name>
    <dbReference type="NCBI Taxonomy" id="2961520"/>
    <lineage>
        <taxon>Bacteria</taxon>
        <taxon>Pseudomonadati</taxon>
        <taxon>Campylobacterota</taxon>
        <taxon>Epsilonproteobacteria</taxon>
        <taxon>Campylobacterales</taxon>
        <taxon>Arcobacteraceae</taxon>
        <taxon>Arcobacter</taxon>
    </lineage>
</organism>
<dbReference type="RefSeq" id="WP_254577380.1">
    <property type="nucleotide sequence ID" value="NZ_CP100595.1"/>
</dbReference>
<evidence type="ECO:0000313" key="3">
    <source>
        <dbReference type="Proteomes" id="UP001060012"/>
    </source>
</evidence>